<dbReference type="InterPro" id="IPR051374">
    <property type="entry name" value="Ataxin-10/CTR86_families"/>
</dbReference>
<dbReference type="Pfam" id="PF09759">
    <property type="entry name" value="Atx10homo_assoc"/>
    <property type="match status" value="1"/>
</dbReference>
<proteinExistence type="inferred from homology"/>
<keyword evidence="2" id="KW-0132">Cell division</keyword>
<feature type="domain" description="Ataxin-10" evidence="7">
    <location>
        <begin position="383"/>
        <end position="479"/>
    </location>
</feature>
<evidence type="ECO:0000313" key="9">
    <source>
        <dbReference type="Proteomes" id="UP000193560"/>
    </source>
</evidence>
<dbReference type="PANTHER" id="PTHR13255:SF0">
    <property type="entry name" value="ATAXIN-10"/>
    <property type="match status" value="1"/>
</dbReference>
<keyword evidence="3" id="KW-0131">Cell cycle</keyword>
<dbReference type="InterPro" id="IPR016024">
    <property type="entry name" value="ARM-type_fold"/>
</dbReference>
<comment type="function">
    <text evidence="4">May play a role in the regulation of cytokinesis.</text>
</comment>
<name>A0A1X2IV39_9FUNG</name>
<dbReference type="InterPro" id="IPR011989">
    <property type="entry name" value="ARM-like"/>
</dbReference>
<dbReference type="OrthoDB" id="379794at2759"/>
<evidence type="ECO:0000256" key="3">
    <source>
        <dbReference type="ARBA" id="ARBA00023306"/>
    </source>
</evidence>
<dbReference type="GO" id="GO:0051301">
    <property type="term" value="P:cell division"/>
    <property type="evidence" value="ECO:0007669"/>
    <property type="project" value="UniProtKB-KW"/>
</dbReference>
<dbReference type="InterPro" id="IPR019156">
    <property type="entry name" value="Ataxin-10_domain"/>
</dbReference>
<evidence type="ECO:0000256" key="4">
    <source>
        <dbReference type="ARBA" id="ARBA00044746"/>
    </source>
</evidence>
<dbReference type="AlphaFoldDB" id="A0A1X2IV39"/>
<sequence>MDVDQITEALTSHIINTTTDADLEQILKQAVQRTLTDPSFRLDLGTNTTFWDTAHTIVTRNNEHSNIDAHYLLELIKLIRNVTAANPSGQNLALEYGVIRALSPLISRYLLQLDAFSALIVRVSTQAACNMVTGNEAILDTVWKSWCLDQQPPLWNQVIESNDKDTVTSGLILISQCIRNNKDRCGNLVTTSGGIVYLKSVVKEIDRAHTEETNQHFELGYIIVNELLKNGYFVDALQVLEDPESPDEINQNQIVIVKLLDSTLYKHPEIKIPISTKDLEKISGLLCLLSNQACQVINHAVTTHRDQLSNLELDKVSLMYTCLVLLLQIINLLLTVTTTHGEEMKSTLIAHNGLPAIIELLRQCETMVEWKDKEKSKLGFDYVKREIVKCIGALCYKDKDTQDKVRTLGGLSMILNQMKIDDTNPYIREHATVTLRYLLEDNSENQQMIADMTPIQAVQNDALDEMGLNASLVDGKVHLEQTRHKN</sequence>
<dbReference type="GO" id="GO:0005829">
    <property type="term" value="C:cytosol"/>
    <property type="evidence" value="ECO:0007669"/>
    <property type="project" value="TreeGrafter"/>
</dbReference>
<dbReference type="PANTHER" id="PTHR13255">
    <property type="entry name" value="ATAXIN-10"/>
    <property type="match status" value="1"/>
</dbReference>
<evidence type="ECO:0000259" key="7">
    <source>
        <dbReference type="Pfam" id="PF09759"/>
    </source>
</evidence>
<dbReference type="EMBL" id="MCGE01000004">
    <property type="protein sequence ID" value="ORZ22654.1"/>
    <property type="molecule type" value="Genomic_DNA"/>
</dbReference>
<evidence type="ECO:0000256" key="1">
    <source>
        <dbReference type="ARBA" id="ARBA00008384"/>
    </source>
</evidence>
<organism evidence="8 9">
    <name type="scientific">Absidia repens</name>
    <dbReference type="NCBI Taxonomy" id="90262"/>
    <lineage>
        <taxon>Eukaryota</taxon>
        <taxon>Fungi</taxon>
        <taxon>Fungi incertae sedis</taxon>
        <taxon>Mucoromycota</taxon>
        <taxon>Mucoromycotina</taxon>
        <taxon>Mucoromycetes</taxon>
        <taxon>Mucorales</taxon>
        <taxon>Cunninghamellaceae</taxon>
        <taxon>Absidia</taxon>
    </lineage>
</organism>
<evidence type="ECO:0000256" key="2">
    <source>
        <dbReference type="ARBA" id="ARBA00022618"/>
    </source>
</evidence>
<comment type="similarity">
    <text evidence="1">Belongs to the ataxin-10 family.</text>
</comment>
<dbReference type="Gene3D" id="1.25.10.10">
    <property type="entry name" value="Leucine-rich Repeat Variant"/>
    <property type="match status" value="1"/>
</dbReference>
<evidence type="ECO:0000256" key="5">
    <source>
        <dbReference type="ARBA" id="ARBA00044801"/>
    </source>
</evidence>
<reference evidence="8 9" key="1">
    <citation type="submission" date="2016-07" db="EMBL/GenBank/DDBJ databases">
        <title>Pervasive Adenine N6-methylation of Active Genes in Fungi.</title>
        <authorList>
            <consortium name="DOE Joint Genome Institute"/>
            <person name="Mondo S.J."/>
            <person name="Dannebaum R.O."/>
            <person name="Kuo R.C."/>
            <person name="Labutti K."/>
            <person name="Haridas S."/>
            <person name="Kuo A."/>
            <person name="Salamov A."/>
            <person name="Ahrendt S.R."/>
            <person name="Lipzen A."/>
            <person name="Sullivan W."/>
            <person name="Andreopoulos W.B."/>
            <person name="Clum A."/>
            <person name="Lindquist E."/>
            <person name="Daum C."/>
            <person name="Ramamoorthy G.K."/>
            <person name="Gryganskyi A."/>
            <person name="Culley D."/>
            <person name="Magnuson J.K."/>
            <person name="James T.Y."/>
            <person name="O'Malley M.A."/>
            <person name="Stajich J.E."/>
            <person name="Spatafora J.W."/>
            <person name="Visel A."/>
            <person name="Grigoriev I.V."/>
        </authorList>
    </citation>
    <scope>NUCLEOTIDE SEQUENCE [LARGE SCALE GENOMIC DNA]</scope>
    <source>
        <strain evidence="8 9">NRRL 1336</strain>
    </source>
</reference>
<evidence type="ECO:0000256" key="6">
    <source>
        <dbReference type="ARBA" id="ARBA00044805"/>
    </source>
</evidence>
<comment type="caution">
    <text evidence="8">The sequence shown here is derived from an EMBL/GenBank/DDBJ whole genome shotgun (WGS) entry which is preliminary data.</text>
</comment>
<keyword evidence="9" id="KW-1185">Reference proteome</keyword>
<accession>A0A1X2IV39</accession>
<dbReference type="STRING" id="90262.A0A1X2IV39"/>
<evidence type="ECO:0000313" key="8">
    <source>
        <dbReference type="EMBL" id="ORZ22654.1"/>
    </source>
</evidence>
<dbReference type="SUPFAM" id="SSF48371">
    <property type="entry name" value="ARM repeat"/>
    <property type="match status" value="1"/>
</dbReference>
<protein>
    <recommendedName>
        <fullName evidence="5">Ataxin-10 homolog</fullName>
    </recommendedName>
    <alternativeName>
        <fullName evidence="6">Copper transport protein 86</fullName>
    </alternativeName>
</protein>
<dbReference type="Proteomes" id="UP000193560">
    <property type="component" value="Unassembled WGS sequence"/>
</dbReference>
<gene>
    <name evidence="8" type="ORF">BCR42DRAFT_406709</name>
</gene>